<organism evidence="1 2">
    <name type="scientific">Rhodocytophaga rosea</name>
    <dbReference type="NCBI Taxonomy" id="2704465"/>
    <lineage>
        <taxon>Bacteria</taxon>
        <taxon>Pseudomonadati</taxon>
        <taxon>Bacteroidota</taxon>
        <taxon>Cytophagia</taxon>
        <taxon>Cytophagales</taxon>
        <taxon>Rhodocytophagaceae</taxon>
        <taxon>Rhodocytophaga</taxon>
    </lineage>
</organism>
<dbReference type="AlphaFoldDB" id="A0A6C0GTW2"/>
<dbReference type="KEGG" id="rhoz:GXP67_35580"/>
<dbReference type="EMBL" id="CP048222">
    <property type="protein sequence ID" value="QHT71615.1"/>
    <property type="molecule type" value="Genomic_DNA"/>
</dbReference>
<evidence type="ECO:0000313" key="1">
    <source>
        <dbReference type="EMBL" id="QHT71615.1"/>
    </source>
</evidence>
<dbReference type="RefSeq" id="WP_162447550.1">
    <property type="nucleotide sequence ID" value="NZ_CP048222.1"/>
</dbReference>
<dbReference type="Gene3D" id="2.60.120.260">
    <property type="entry name" value="Galactose-binding domain-like"/>
    <property type="match status" value="1"/>
</dbReference>
<dbReference type="GO" id="GO:0046677">
    <property type="term" value="P:response to antibiotic"/>
    <property type="evidence" value="ECO:0007669"/>
    <property type="project" value="InterPro"/>
</dbReference>
<evidence type="ECO:0000313" key="2">
    <source>
        <dbReference type="Proteomes" id="UP000480178"/>
    </source>
</evidence>
<dbReference type="SUPFAM" id="SSF159501">
    <property type="entry name" value="EreA/ChaN-like"/>
    <property type="match status" value="1"/>
</dbReference>
<gene>
    <name evidence="1" type="ORF">GXP67_35580</name>
</gene>
<dbReference type="InterPro" id="IPR052036">
    <property type="entry name" value="Hydrolase/PRTase-associated"/>
</dbReference>
<dbReference type="Gene3D" id="3.40.1660.10">
    <property type="entry name" value="EreA-like (biosynthetic domain)"/>
    <property type="match status" value="1"/>
</dbReference>
<protein>
    <submittedName>
        <fullName evidence="1">Erythromycin esterase family protein</fullName>
    </submittedName>
</protein>
<dbReference type="InterPro" id="IPR007815">
    <property type="entry name" value="Emycin_Estase"/>
</dbReference>
<dbReference type="PANTHER" id="PTHR31299">
    <property type="entry name" value="ESTERASE, PUTATIVE (AFU_ORTHOLOGUE AFUA_1G05850)-RELATED"/>
    <property type="match status" value="1"/>
</dbReference>
<proteinExistence type="predicted"/>
<dbReference type="Pfam" id="PF05139">
    <property type="entry name" value="Erythro_esteras"/>
    <property type="match status" value="1"/>
</dbReference>
<dbReference type="PANTHER" id="PTHR31299:SF0">
    <property type="entry name" value="ESTERASE, PUTATIVE (AFU_ORTHOLOGUE AFUA_1G05850)-RELATED"/>
    <property type="match status" value="1"/>
</dbReference>
<dbReference type="CDD" id="cd14728">
    <property type="entry name" value="Ere-like"/>
    <property type="match status" value="1"/>
</dbReference>
<name>A0A6C0GTW2_9BACT</name>
<accession>A0A6C0GTW2</accession>
<reference evidence="1 2" key="1">
    <citation type="submission" date="2020-01" db="EMBL/GenBank/DDBJ databases">
        <authorList>
            <person name="Kim M.K."/>
        </authorList>
    </citation>
    <scope>NUCLEOTIDE SEQUENCE [LARGE SCALE GENOMIC DNA]</scope>
    <source>
        <strain evidence="1 2">172606-1</strain>
    </source>
</reference>
<dbReference type="Gene3D" id="3.30.1870.10">
    <property type="entry name" value="EreA-like, domain 2"/>
    <property type="match status" value="1"/>
</dbReference>
<dbReference type="Gene3D" id="1.20.1440.30">
    <property type="entry name" value="Biosynthetic Protein domain"/>
    <property type="match status" value="1"/>
</dbReference>
<dbReference type="Proteomes" id="UP000480178">
    <property type="component" value="Chromosome"/>
</dbReference>
<keyword evidence="2" id="KW-1185">Reference proteome</keyword>
<sequence>MLYIKRPVKIFFCFISLLITFPLLGQSILNLSFEPHVNGNQPLKLWYTKGPNYVFYIDTTLATEGKGSLVIESKLAQPTAFFTIYTNKLPVDSVKGKLLTLQVLARAEKPIVIQTYIAVQGKVDRLNDVLRMDTLKSFGKWHPYKLQIPVPLEAGQVAFGFRMFGSGKVWFDKATILLDSIPYPDIPIIEPDSSATTASARTPSQIEIDWLQKYNLPLQTFNPAVPLEDLYFIKSIMGTAQIVGLGEVSHGSREIFLMKHRLLRYLVEQHGFSLFAIEADMGAADRLNQYVLAGEGDPRQLLTGLGFWTWNTEEILGLISWMRKYNMKSTTKVKFTGFDMQVPEVAMDNLWQFAEKRDTLLKNSLQPIKEFIKTVRTTNTRAGMMSSQLQSKARLACRLLHERIELQKGYYLNILTLDELSTLRQDLLLLNQFIEFHLLPLKEAAGYRDACMADNLHYLLGKYPKEKVVVWAHNGHVSNQGMYVDVRPMGRYLKDTYKEKYINVGFAFGQGSYRGIDPASGKIATIKAEPAQVGSYEQFFDKVNSSAFMLDLRKISLSKATQWLFEPRYFRTVGAMATRREFSQTQIVKEFDLILFLKESTAAKAL</sequence>